<reference evidence="1 2" key="1">
    <citation type="submission" date="2014-04" db="EMBL/GenBank/DDBJ databases">
        <authorList>
            <consortium name="DOE Joint Genome Institute"/>
            <person name="Kuo A."/>
            <person name="Kohler A."/>
            <person name="Jargeat P."/>
            <person name="Nagy L.G."/>
            <person name="Floudas D."/>
            <person name="Copeland A."/>
            <person name="Barry K.W."/>
            <person name="Cichocki N."/>
            <person name="Veneault-Fourrey C."/>
            <person name="LaButti K."/>
            <person name="Lindquist E.A."/>
            <person name="Lipzen A."/>
            <person name="Lundell T."/>
            <person name="Morin E."/>
            <person name="Murat C."/>
            <person name="Sun H."/>
            <person name="Tunlid A."/>
            <person name="Henrissat B."/>
            <person name="Grigoriev I.V."/>
            <person name="Hibbett D.S."/>
            <person name="Martin F."/>
            <person name="Nordberg H.P."/>
            <person name="Cantor M.N."/>
            <person name="Hua S.X."/>
        </authorList>
    </citation>
    <scope>NUCLEOTIDE SEQUENCE [LARGE SCALE GENOMIC DNA]</scope>
    <source>
        <strain evidence="1 2">Ve08.2h10</strain>
    </source>
</reference>
<proteinExistence type="predicted"/>
<dbReference type="STRING" id="930991.A0A0D0DBR6"/>
<dbReference type="HOGENOM" id="CLU_138299_0_0_1"/>
<feature type="non-terminal residue" evidence="1">
    <location>
        <position position="1"/>
    </location>
</feature>
<name>A0A0D0DBR6_9AGAM</name>
<keyword evidence="2" id="KW-1185">Reference proteome</keyword>
<protein>
    <submittedName>
        <fullName evidence="1">Uncharacterized protein</fullName>
    </submittedName>
</protein>
<evidence type="ECO:0000313" key="1">
    <source>
        <dbReference type="EMBL" id="KIK81536.1"/>
    </source>
</evidence>
<accession>A0A0D0DBR6</accession>
<dbReference type="InParanoid" id="A0A0D0DBR6"/>
<dbReference type="OrthoDB" id="2689950at2759"/>
<dbReference type="Proteomes" id="UP000054538">
    <property type="component" value="Unassembled WGS sequence"/>
</dbReference>
<evidence type="ECO:0000313" key="2">
    <source>
        <dbReference type="Proteomes" id="UP000054538"/>
    </source>
</evidence>
<sequence>QWIKPPAHQKKDQRVAHTKISCNNIWAANKIIQEGLMIEGKKVYAHKDLPDPTRCYKGQCIGKTHMAKDCPKEKDTCGKEHPTKDCTVTDPNDFFCVNCKEKGHPACGRNCRTFQEIRDKLHARNKEAKYKYFPDPEDQSTWATTDNIN</sequence>
<reference evidence="2" key="2">
    <citation type="submission" date="2015-01" db="EMBL/GenBank/DDBJ databases">
        <title>Evolutionary Origins and Diversification of the Mycorrhizal Mutualists.</title>
        <authorList>
            <consortium name="DOE Joint Genome Institute"/>
            <consortium name="Mycorrhizal Genomics Consortium"/>
            <person name="Kohler A."/>
            <person name="Kuo A."/>
            <person name="Nagy L.G."/>
            <person name="Floudas D."/>
            <person name="Copeland A."/>
            <person name="Barry K.W."/>
            <person name="Cichocki N."/>
            <person name="Veneault-Fourrey C."/>
            <person name="LaButti K."/>
            <person name="Lindquist E.A."/>
            <person name="Lipzen A."/>
            <person name="Lundell T."/>
            <person name="Morin E."/>
            <person name="Murat C."/>
            <person name="Riley R."/>
            <person name="Ohm R."/>
            <person name="Sun H."/>
            <person name="Tunlid A."/>
            <person name="Henrissat B."/>
            <person name="Grigoriev I.V."/>
            <person name="Hibbett D.S."/>
            <person name="Martin F."/>
        </authorList>
    </citation>
    <scope>NUCLEOTIDE SEQUENCE [LARGE SCALE GENOMIC DNA]</scope>
    <source>
        <strain evidence="2">Ve08.2h10</strain>
    </source>
</reference>
<gene>
    <name evidence="1" type="ORF">PAXRUDRAFT_67630</name>
</gene>
<dbReference type="AlphaFoldDB" id="A0A0D0DBR6"/>
<dbReference type="EMBL" id="KN825781">
    <property type="protein sequence ID" value="KIK81536.1"/>
    <property type="molecule type" value="Genomic_DNA"/>
</dbReference>
<organism evidence="1 2">
    <name type="scientific">Paxillus rubicundulus Ve08.2h10</name>
    <dbReference type="NCBI Taxonomy" id="930991"/>
    <lineage>
        <taxon>Eukaryota</taxon>
        <taxon>Fungi</taxon>
        <taxon>Dikarya</taxon>
        <taxon>Basidiomycota</taxon>
        <taxon>Agaricomycotina</taxon>
        <taxon>Agaricomycetes</taxon>
        <taxon>Agaricomycetidae</taxon>
        <taxon>Boletales</taxon>
        <taxon>Paxilineae</taxon>
        <taxon>Paxillaceae</taxon>
        <taxon>Paxillus</taxon>
    </lineage>
</organism>
<feature type="non-terminal residue" evidence="1">
    <location>
        <position position="149"/>
    </location>
</feature>